<accession>A0A545AXG5</accession>
<dbReference type="RefSeq" id="WP_142703433.1">
    <property type="nucleotide sequence ID" value="NZ_VIRS01000003.1"/>
</dbReference>
<feature type="transmembrane region" description="Helical" evidence="1">
    <location>
        <begin position="60"/>
        <end position="85"/>
    </location>
</feature>
<feature type="transmembrane region" description="Helical" evidence="1">
    <location>
        <begin position="12"/>
        <end position="34"/>
    </location>
</feature>
<keyword evidence="1" id="KW-1133">Transmembrane helix</keyword>
<dbReference type="EMBL" id="VIRS01000003">
    <property type="protein sequence ID" value="TQS46026.1"/>
    <property type="molecule type" value="Genomic_DNA"/>
</dbReference>
<feature type="transmembrane region" description="Helical" evidence="1">
    <location>
        <begin position="292"/>
        <end position="314"/>
    </location>
</feature>
<proteinExistence type="predicted"/>
<comment type="caution">
    <text evidence="2">The sequence shown here is derived from an EMBL/GenBank/DDBJ whole genome shotgun (WGS) entry which is preliminary data.</text>
</comment>
<keyword evidence="3" id="KW-1185">Reference proteome</keyword>
<feature type="transmembrane region" description="Helical" evidence="1">
    <location>
        <begin position="106"/>
        <end position="134"/>
    </location>
</feature>
<keyword evidence="1" id="KW-0472">Membrane</keyword>
<evidence type="ECO:0000313" key="3">
    <source>
        <dbReference type="Proteomes" id="UP000317982"/>
    </source>
</evidence>
<dbReference type="InParanoid" id="A0A545AXG5"/>
<feature type="transmembrane region" description="Helical" evidence="1">
    <location>
        <begin position="154"/>
        <end position="174"/>
    </location>
</feature>
<organism evidence="2 3">
    <name type="scientific">Cryptosporangium phraense</name>
    <dbReference type="NCBI Taxonomy" id="2593070"/>
    <lineage>
        <taxon>Bacteria</taxon>
        <taxon>Bacillati</taxon>
        <taxon>Actinomycetota</taxon>
        <taxon>Actinomycetes</taxon>
        <taxon>Cryptosporangiales</taxon>
        <taxon>Cryptosporangiaceae</taxon>
        <taxon>Cryptosporangium</taxon>
    </lineage>
</organism>
<evidence type="ECO:0000313" key="2">
    <source>
        <dbReference type="EMBL" id="TQS46026.1"/>
    </source>
</evidence>
<dbReference type="OrthoDB" id="3579673at2"/>
<evidence type="ECO:0000256" key="1">
    <source>
        <dbReference type="SAM" id="Phobius"/>
    </source>
</evidence>
<reference evidence="2 3" key="1">
    <citation type="submission" date="2019-07" db="EMBL/GenBank/DDBJ databases">
        <title>Cryptosporangium phraense sp. nov., isolated from plant litter.</title>
        <authorList>
            <person name="Suriyachadkun C."/>
        </authorList>
    </citation>
    <scope>NUCLEOTIDE SEQUENCE [LARGE SCALE GENOMIC DNA]</scope>
    <source>
        <strain evidence="2 3">A-T 5661</strain>
    </source>
</reference>
<feature type="transmembrane region" description="Helical" evidence="1">
    <location>
        <begin position="181"/>
        <end position="199"/>
    </location>
</feature>
<protein>
    <submittedName>
        <fullName evidence="2">ABC transporter permease subunit</fullName>
    </submittedName>
</protein>
<sequence>MIWLSWRQFRASAIVGGLALGLAAVGLIVLGLTIRQDPYVDCTANCAPLAAEFADKYVNLLYFVDAGLLLLPPILGIFWGAPLIARELETGTHRLVWNQSVTRYRWLAVKLLVVGLAAVVAAGVVSGLLTWAASPYDAVAGDRFTGLIFGLRNLAPLGYALFAFLLGTTLGLLLRRTLPAMALTGLLVIVVQILVPTTIRPHFRTPVASEVPMTAGVVANLSFLGADADISGLKIPGALVVSTSRLLGRDGRVVDLDRYHECVSRSPETAPACIEKLDLHVRVTYQPPGRYWTFQVIEVTLYCALAALLAGLAFRRIRPRR</sequence>
<dbReference type="AlphaFoldDB" id="A0A545AXG5"/>
<name>A0A545AXG5_9ACTN</name>
<gene>
    <name evidence="2" type="ORF">FL583_05925</name>
</gene>
<dbReference type="Proteomes" id="UP000317982">
    <property type="component" value="Unassembled WGS sequence"/>
</dbReference>
<keyword evidence="1" id="KW-0812">Transmembrane</keyword>